<reference evidence="10 11" key="1">
    <citation type="submission" date="2024-01" db="EMBL/GenBank/DDBJ databases">
        <title>The genomes of 5 underutilized Papilionoideae crops provide insights into root nodulation and disease resistanc.</title>
        <authorList>
            <person name="Jiang F."/>
        </authorList>
    </citation>
    <scope>NUCLEOTIDE SEQUENCE [LARGE SCALE GENOMIC DNA]</scope>
    <source>
        <strain evidence="10">LVBAO_FW01</strain>
        <tissue evidence="10">Leaves</tissue>
    </source>
</reference>
<organism evidence="10 11">
    <name type="scientific">Canavalia gladiata</name>
    <name type="common">Sword bean</name>
    <name type="synonym">Dolichos gladiatus</name>
    <dbReference type="NCBI Taxonomy" id="3824"/>
    <lineage>
        <taxon>Eukaryota</taxon>
        <taxon>Viridiplantae</taxon>
        <taxon>Streptophyta</taxon>
        <taxon>Embryophyta</taxon>
        <taxon>Tracheophyta</taxon>
        <taxon>Spermatophyta</taxon>
        <taxon>Magnoliopsida</taxon>
        <taxon>eudicotyledons</taxon>
        <taxon>Gunneridae</taxon>
        <taxon>Pentapetalae</taxon>
        <taxon>rosids</taxon>
        <taxon>fabids</taxon>
        <taxon>Fabales</taxon>
        <taxon>Fabaceae</taxon>
        <taxon>Papilionoideae</taxon>
        <taxon>50 kb inversion clade</taxon>
        <taxon>NPAAA clade</taxon>
        <taxon>indigoferoid/millettioid clade</taxon>
        <taxon>Phaseoleae</taxon>
        <taxon>Canavalia</taxon>
    </lineage>
</organism>
<dbReference type="Proteomes" id="UP001367508">
    <property type="component" value="Unassembled WGS sequence"/>
</dbReference>
<keyword evidence="6 9" id="KW-1133">Transmembrane helix</keyword>
<evidence type="ECO:0000256" key="4">
    <source>
        <dbReference type="ARBA" id="ARBA00022554"/>
    </source>
</evidence>
<dbReference type="Pfam" id="PF01988">
    <property type="entry name" value="VIT1"/>
    <property type="match status" value="1"/>
</dbReference>
<dbReference type="GO" id="GO:0030026">
    <property type="term" value="P:intracellular manganese ion homeostasis"/>
    <property type="evidence" value="ECO:0007669"/>
    <property type="project" value="InterPro"/>
</dbReference>
<dbReference type="GO" id="GO:0005384">
    <property type="term" value="F:manganese ion transmembrane transporter activity"/>
    <property type="evidence" value="ECO:0007669"/>
    <property type="project" value="InterPro"/>
</dbReference>
<sequence length="216" mass="23465">MASLGTNNNEMSVNHNKIPVHLDDIEAKPALDTEENNVNYSQRAQWLHAVVLGANDGLVSVSSLMMCVGALTDDITTMLLAGFAGLVVGVCTMAIGVFGCWYTQLDIEVSQMKREREVNNNKEKEVEEDDKLSNPFQAAIASAIAFSVGAVVPLLAAAFIRDYKIRLVTVAALASLALLVFGGVGAVLGKSKTPVRRTCSQSTDWRLDDYGYYFWL</sequence>
<evidence type="ECO:0000256" key="1">
    <source>
        <dbReference type="ARBA" id="ARBA00004128"/>
    </source>
</evidence>
<dbReference type="GO" id="GO:0005381">
    <property type="term" value="F:iron ion transmembrane transporter activity"/>
    <property type="evidence" value="ECO:0007669"/>
    <property type="project" value="UniProtKB-UniRule"/>
</dbReference>
<evidence type="ECO:0000256" key="5">
    <source>
        <dbReference type="ARBA" id="ARBA00022692"/>
    </source>
</evidence>
<evidence type="ECO:0000256" key="3">
    <source>
        <dbReference type="ARBA" id="ARBA00022496"/>
    </source>
</evidence>
<dbReference type="EMBL" id="JAYMYQ010000001">
    <property type="protein sequence ID" value="KAK7363188.1"/>
    <property type="molecule type" value="Genomic_DNA"/>
</dbReference>
<dbReference type="InterPro" id="IPR008217">
    <property type="entry name" value="Ccc1_fam"/>
</dbReference>
<evidence type="ECO:0000313" key="10">
    <source>
        <dbReference type="EMBL" id="KAK7363188.1"/>
    </source>
</evidence>
<evidence type="ECO:0000313" key="11">
    <source>
        <dbReference type="Proteomes" id="UP001367508"/>
    </source>
</evidence>
<dbReference type="GO" id="GO:0140315">
    <property type="term" value="F:iron ion sequestering activity"/>
    <property type="evidence" value="ECO:0007669"/>
    <property type="project" value="UniProtKB-UniRule"/>
</dbReference>
<comment type="subcellular location">
    <subcellularLocation>
        <location evidence="1 9">Vacuole membrane</location>
        <topology evidence="1 9">Multi-pass membrane protein</topology>
    </subcellularLocation>
</comment>
<protein>
    <recommendedName>
        <fullName evidence="9">Vacuolar iron transporter</fullName>
    </recommendedName>
</protein>
<evidence type="ECO:0000256" key="6">
    <source>
        <dbReference type="ARBA" id="ARBA00022989"/>
    </source>
</evidence>
<keyword evidence="9" id="KW-0406">Ion transport</keyword>
<accession>A0AAN9N4P3</accession>
<feature type="transmembrane region" description="Helical" evidence="9">
    <location>
        <begin position="138"/>
        <end position="160"/>
    </location>
</feature>
<dbReference type="GO" id="GO:0005774">
    <property type="term" value="C:vacuolar membrane"/>
    <property type="evidence" value="ECO:0007669"/>
    <property type="project" value="UniProtKB-SubCell"/>
</dbReference>
<comment type="caution">
    <text evidence="9">Lacks conserved residue(s) required for the propagation of feature annotation.</text>
</comment>
<feature type="transmembrane region" description="Helical" evidence="9">
    <location>
        <begin position="78"/>
        <end position="104"/>
    </location>
</feature>
<keyword evidence="3" id="KW-0410">Iron transport</keyword>
<comment type="function">
    <text evidence="9">Vacuolar Fe(2+) uptake transporter.</text>
</comment>
<keyword evidence="9" id="KW-0813">Transport</keyword>
<keyword evidence="7 9" id="KW-0472">Membrane</keyword>
<feature type="transmembrane region" description="Helical" evidence="9">
    <location>
        <begin position="167"/>
        <end position="188"/>
    </location>
</feature>
<keyword evidence="4 9" id="KW-0926">Vacuole</keyword>
<evidence type="ECO:0000256" key="9">
    <source>
        <dbReference type="RuleBase" id="RU369115"/>
    </source>
</evidence>
<evidence type="ECO:0000256" key="2">
    <source>
        <dbReference type="ARBA" id="ARBA00007049"/>
    </source>
</evidence>
<comment type="similarity">
    <text evidence="2 9">Belongs to the CCC1 family.</text>
</comment>
<evidence type="ECO:0000256" key="7">
    <source>
        <dbReference type="ARBA" id="ARBA00023136"/>
    </source>
</evidence>
<name>A0AAN9N4P3_CANGL</name>
<keyword evidence="5 9" id="KW-0812">Transmembrane</keyword>
<dbReference type="AlphaFoldDB" id="A0AAN9N4P3"/>
<gene>
    <name evidence="10" type="ORF">VNO77_05319</name>
</gene>
<keyword evidence="3" id="KW-0408">Iron</keyword>
<proteinExistence type="inferred from homology"/>
<comment type="caution">
    <text evidence="10">The sequence shown here is derived from an EMBL/GenBank/DDBJ whole genome shotgun (WGS) entry which is preliminary data.</text>
</comment>
<comment type="catalytic activity">
    <reaction evidence="8">
        <text>Fe(2+)(in) = Fe(2+)(out)</text>
        <dbReference type="Rhea" id="RHEA:28486"/>
        <dbReference type="ChEBI" id="CHEBI:29033"/>
    </reaction>
    <physiologicalReaction direction="left-to-right" evidence="8">
        <dbReference type="Rhea" id="RHEA:28487"/>
    </physiologicalReaction>
</comment>
<keyword evidence="11" id="KW-1185">Reference proteome</keyword>
<evidence type="ECO:0000256" key="8">
    <source>
        <dbReference type="ARBA" id="ARBA00044464"/>
    </source>
</evidence>
<dbReference type="PANTHER" id="PTHR31851">
    <property type="entry name" value="FE(2+)/MN(2+) TRANSPORTER PCL1"/>
    <property type="match status" value="1"/>
</dbReference>